<sequence>MSIVQRFSKSFFYLALFPAVIVLSAWQGWAWWSWATAPPVPKSSPDEALDVDKTVKILIPPGSTSKQIGSYLESAGLIRSSNAWDLWARWLNTQNKAVFKAGTYQLSPTQSLVEIAEQISKGSVVQLSFTIPEGRNLKQMAAYFESQGFFSAQEFLAATKQIPRDQFPWLPTGLPHLEGFLYPDTYKIASGGITPQKIINIMLKRFEEVALPIYQQNPQQTKMNLLQWVTLASIVEKEAVIPAERPRIAGVFTQRLQKGMRLEADPTVEYGLNIQQTADQPLTFKQVKTPSPYNTYLNRGLPPTPIASPGKASLQATLTPEKTDYLFFVARYDGTHVFSRTLAEHETAVAAIRRQRVQQNQGTNPQPN</sequence>
<dbReference type="Gene3D" id="3.30.1490.480">
    <property type="entry name" value="Endolytic murein transglycosylase"/>
    <property type="match status" value="1"/>
</dbReference>
<protein>
    <recommendedName>
        <fullName evidence="7">Endolytic murein transglycosylase</fullName>
        <ecNumber evidence="7">4.2.2.29</ecNumber>
    </recommendedName>
    <alternativeName>
        <fullName evidence="7">Peptidoglycan lytic transglycosylase</fullName>
    </alternativeName>
    <alternativeName>
        <fullName evidence="7">Peptidoglycan polymerization terminase</fullName>
    </alternativeName>
</protein>
<comment type="function">
    <text evidence="7">Functions as a peptidoglycan terminase that cleaves nascent peptidoglycan strands endolytically to terminate their elongation.</text>
</comment>
<dbReference type="EC" id="4.2.2.29" evidence="7"/>
<evidence type="ECO:0000256" key="6">
    <source>
        <dbReference type="ARBA" id="ARBA00023316"/>
    </source>
</evidence>
<name>A0ABV4XG29_9CYAN</name>
<dbReference type="Pfam" id="PF02618">
    <property type="entry name" value="YceG"/>
    <property type="match status" value="1"/>
</dbReference>
<evidence type="ECO:0000313" key="8">
    <source>
        <dbReference type="EMBL" id="MFB2881760.1"/>
    </source>
</evidence>
<gene>
    <name evidence="7 8" type="primary">mltG</name>
    <name evidence="8" type="ORF">ACE1CC_33330</name>
</gene>
<comment type="subcellular location">
    <subcellularLocation>
        <location evidence="7">Cell membrane</location>
        <topology evidence="7">Single-pass membrane protein</topology>
    </subcellularLocation>
</comment>
<evidence type="ECO:0000256" key="4">
    <source>
        <dbReference type="ARBA" id="ARBA00023136"/>
    </source>
</evidence>
<accession>A0ABV4XG29</accession>
<keyword evidence="6 7" id="KW-0961">Cell wall biogenesis/degradation</keyword>
<keyword evidence="3 7" id="KW-1133">Transmembrane helix</keyword>
<dbReference type="CDD" id="cd08010">
    <property type="entry name" value="MltG_like"/>
    <property type="match status" value="1"/>
</dbReference>
<keyword evidence="2 7" id="KW-0812">Transmembrane</keyword>
<comment type="similarity">
    <text evidence="7">Belongs to the transglycosylase MltG family.</text>
</comment>
<dbReference type="Proteomes" id="UP001576774">
    <property type="component" value="Unassembled WGS sequence"/>
</dbReference>
<proteinExistence type="inferred from homology"/>
<organism evidence="8 9">
    <name type="scientific">Floridaenema aerugineum BLCC-F46</name>
    <dbReference type="NCBI Taxonomy" id="3153654"/>
    <lineage>
        <taxon>Bacteria</taxon>
        <taxon>Bacillati</taxon>
        <taxon>Cyanobacteriota</taxon>
        <taxon>Cyanophyceae</taxon>
        <taxon>Oscillatoriophycideae</taxon>
        <taxon>Aerosakkonematales</taxon>
        <taxon>Aerosakkonemataceae</taxon>
        <taxon>Floridanema</taxon>
        <taxon>Floridanema aerugineum</taxon>
    </lineage>
</organism>
<evidence type="ECO:0000256" key="1">
    <source>
        <dbReference type="ARBA" id="ARBA00022475"/>
    </source>
</evidence>
<reference evidence="8 9" key="1">
    <citation type="submission" date="2024-09" db="EMBL/GenBank/DDBJ databases">
        <title>Floridaenema gen nov. (Aerosakkonemataceae, Aerosakkonematales ord. nov., Cyanobacteria) from benthic tropical and subtropical fresh waters, with the description of four new species.</title>
        <authorList>
            <person name="Moretto J.A."/>
            <person name="Berthold D.E."/>
            <person name="Lefler F.W."/>
            <person name="Huang I.-S."/>
            <person name="Laughinghouse H. IV."/>
        </authorList>
    </citation>
    <scope>NUCLEOTIDE SEQUENCE [LARGE SCALE GENOMIC DNA]</scope>
    <source>
        <strain evidence="8 9">BLCC-F46</strain>
    </source>
</reference>
<evidence type="ECO:0000256" key="3">
    <source>
        <dbReference type="ARBA" id="ARBA00022989"/>
    </source>
</evidence>
<keyword evidence="4 7" id="KW-0472">Membrane</keyword>
<dbReference type="Gene3D" id="3.30.160.60">
    <property type="entry name" value="Classic Zinc Finger"/>
    <property type="match status" value="1"/>
</dbReference>
<evidence type="ECO:0000313" key="9">
    <source>
        <dbReference type="Proteomes" id="UP001576774"/>
    </source>
</evidence>
<keyword evidence="5 7" id="KW-0456">Lyase</keyword>
<dbReference type="NCBIfam" id="TIGR00247">
    <property type="entry name" value="endolytic transglycosylase MltG"/>
    <property type="match status" value="1"/>
</dbReference>
<dbReference type="RefSeq" id="WP_413274732.1">
    <property type="nucleotide sequence ID" value="NZ_JBHFNQ010000243.1"/>
</dbReference>
<keyword evidence="1 7" id="KW-1003">Cell membrane</keyword>
<dbReference type="EMBL" id="JBHFNQ010000243">
    <property type="protein sequence ID" value="MFB2881760.1"/>
    <property type="molecule type" value="Genomic_DNA"/>
</dbReference>
<dbReference type="PANTHER" id="PTHR30518">
    <property type="entry name" value="ENDOLYTIC MUREIN TRANSGLYCOSYLASE"/>
    <property type="match status" value="1"/>
</dbReference>
<feature type="transmembrane region" description="Helical" evidence="7">
    <location>
        <begin position="12"/>
        <end position="34"/>
    </location>
</feature>
<comment type="caution">
    <text evidence="8">The sequence shown here is derived from an EMBL/GenBank/DDBJ whole genome shotgun (WGS) entry which is preliminary data.</text>
</comment>
<feature type="site" description="Important for catalytic activity" evidence="7">
    <location>
        <position position="238"/>
    </location>
</feature>
<dbReference type="InterPro" id="IPR003770">
    <property type="entry name" value="MLTG-like"/>
</dbReference>
<comment type="catalytic activity">
    <reaction evidence="7">
        <text>a peptidoglycan chain = a peptidoglycan chain with N-acetyl-1,6-anhydromuramyl-[peptide] at the reducing end + a peptidoglycan chain with N-acetylglucosamine at the non-reducing end.</text>
        <dbReference type="EC" id="4.2.2.29"/>
    </reaction>
</comment>
<evidence type="ECO:0000256" key="2">
    <source>
        <dbReference type="ARBA" id="ARBA00022692"/>
    </source>
</evidence>
<keyword evidence="9" id="KW-1185">Reference proteome</keyword>
<dbReference type="HAMAP" id="MF_02065">
    <property type="entry name" value="MltG"/>
    <property type="match status" value="1"/>
</dbReference>
<evidence type="ECO:0000256" key="7">
    <source>
        <dbReference type="HAMAP-Rule" id="MF_02065"/>
    </source>
</evidence>
<evidence type="ECO:0000256" key="5">
    <source>
        <dbReference type="ARBA" id="ARBA00023239"/>
    </source>
</evidence>
<dbReference type="PANTHER" id="PTHR30518:SF2">
    <property type="entry name" value="ENDOLYTIC MUREIN TRANSGLYCOSYLASE"/>
    <property type="match status" value="1"/>
</dbReference>